<accession>A0A448XQD9</accession>
<evidence type="ECO:0000256" key="1">
    <source>
        <dbReference type="ARBA" id="ARBA00010982"/>
    </source>
</evidence>
<keyword evidence="4" id="KW-0732">Signal</keyword>
<dbReference type="PANTHER" id="PTHR18919:SF107">
    <property type="entry name" value="ACETYL-COA ACETYLTRANSFERASE, CYTOSOLIC"/>
    <property type="match status" value="1"/>
</dbReference>
<organism evidence="6 7">
    <name type="scientific">Protopolystoma xenopodis</name>
    <dbReference type="NCBI Taxonomy" id="117903"/>
    <lineage>
        <taxon>Eukaryota</taxon>
        <taxon>Metazoa</taxon>
        <taxon>Spiralia</taxon>
        <taxon>Lophotrochozoa</taxon>
        <taxon>Platyhelminthes</taxon>
        <taxon>Monogenea</taxon>
        <taxon>Polyopisthocotylea</taxon>
        <taxon>Polystomatidea</taxon>
        <taxon>Polystomatidae</taxon>
        <taxon>Protopolystoma</taxon>
    </lineage>
</organism>
<keyword evidence="7" id="KW-1185">Reference proteome</keyword>
<sequence length="177" mass="18785">MLYSNLFYILAFGSFLYSSQTNDLLEEIRSRLEEVVVGQVFTACAGQNPARQAAVAAGLPFSVPAYGVNMLCASGLKAVCLAAGRLKLAAIEALESEKGKNKIAPGGWAIAGGQESMSQAPHATMPGCGLRRGGFNNANRLPTMGNYCFADTLLNDGLRDAFYECLMGDTAENLAFE</sequence>
<evidence type="ECO:0000259" key="5">
    <source>
        <dbReference type="Pfam" id="PF00108"/>
    </source>
</evidence>
<feature type="signal peptide" evidence="4">
    <location>
        <begin position="1"/>
        <end position="21"/>
    </location>
</feature>
<evidence type="ECO:0000256" key="2">
    <source>
        <dbReference type="ARBA" id="ARBA00022679"/>
    </source>
</evidence>
<gene>
    <name evidence="6" type="ORF">PXEA_LOCUS35787</name>
</gene>
<dbReference type="EMBL" id="CAAALY010273935">
    <property type="protein sequence ID" value="VEL42347.1"/>
    <property type="molecule type" value="Genomic_DNA"/>
</dbReference>
<comment type="caution">
    <text evidence="6">The sequence shown here is derived from an EMBL/GenBank/DDBJ whole genome shotgun (WGS) entry which is preliminary data.</text>
</comment>
<evidence type="ECO:0000256" key="3">
    <source>
        <dbReference type="ARBA" id="ARBA00023315"/>
    </source>
</evidence>
<dbReference type="Pfam" id="PF00108">
    <property type="entry name" value="Thiolase_N"/>
    <property type="match status" value="1"/>
</dbReference>
<evidence type="ECO:0000313" key="6">
    <source>
        <dbReference type="EMBL" id="VEL42347.1"/>
    </source>
</evidence>
<dbReference type="PROSITE" id="PS00098">
    <property type="entry name" value="THIOLASE_1"/>
    <property type="match status" value="1"/>
</dbReference>
<protein>
    <recommendedName>
        <fullName evidence="5">Thiolase N-terminal domain-containing protein</fullName>
    </recommendedName>
</protein>
<evidence type="ECO:0000256" key="4">
    <source>
        <dbReference type="SAM" id="SignalP"/>
    </source>
</evidence>
<dbReference type="OrthoDB" id="5404651at2759"/>
<dbReference type="InterPro" id="IPR020615">
    <property type="entry name" value="Thiolase_acyl_enz_int_AS"/>
</dbReference>
<dbReference type="InterPro" id="IPR020616">
    <property type="entry name" value="Thiolase_N"/>
</dbReference>
<dbReference type="GO" id="GO:0016747">
    <property type="term" value="F:acyltransferase activity, transferring groups other than amino-acyl groups"/>
    <property type="evidence" value="ECO:0007669"/>
    <property type="project" value="InterPro"/>
</dbReference>
<dbReference type="PANTHER" id="PTHR18919">
    <property type="entry name" value="ACETYL-COA C-ACYLTRANSFERASE"/>
    <property type="match status" value="1"/>
</dbReference>
<feature type="domain" description="Thiolase N-terminal" evidence="5">
    <location>
        <begin position="30"/>
        <end position="175"/>
    </location>
</feature>
<comment type="similarity">
    <text evidence="1">Belongs to the thiolase-like superfamily. Thiolase family.</text>
</comment>
<reference evidence="6" key="1">
    <citation type="submission" date="2018-11" db="EMBL/GenBank/DDBJ databases">
        <authorList>
            <consortium name="Pathogen Informatics"/>
        </authorList>
    </citation>
    <scope>NUCLEOTIDE SEQUENCE</scope>
</reference>
<dbReference type="InterPro" id="IPR016039">
    <property type="entry name" value="Thiolase-like"/>
</dbReference>
<dbReference type="AlphaFoldDB" id="A0A448XQD9"/>
<dbReference type="Gene3D" id="3.40.47.10">
    <property type="match status" value="1"/>
</dbReference>
<proteinExistence type="inferred from homology"/>
<feature type="chain" id="PRO_5019159328" description="Thiolase N-terminal domain-containing protein" evidence="4">
    <location>
        <begin position="22"/>
        <end position="177"/>
    </location>
</feature>
<keyword evidence="3" id="KW-0012">Acyltransferase</keyword>
<keyword evidence="2" id="KW-0808">Transferase</keyword>
<dbReference type="Proteomes" id="UP000784294">
    <property type="component" value="Unassembled WGS sequence"/>
</dbReference>
<dbReference type="SUPFAM" id="SSF53901">
    <property type="entry name" value="Thiolase-like"/>
    <property type="match status" value="1"/>
</dbReference>
<evidence type="ECO:0000313" key="7">
    <source>
        <dbReference type="Proteomes" id="UP000784294"/>
    </source>
</evidence>
<name>A0A448XQD9_9PLAT</name>